<accession>M0C546</accession>
<name>M0C546_9EURY</name>
<gene>
    <name evidence="1" type="ORF">C476_15895</name>
</gene>
<comment type="caution">
    <text evidence="1">The sequence shown here is derived from an EMBL/GenBank/DDBJ whole genome shotgun (WGS) entry which is preliminary data.</text>
</comment>
<evidence type="ECO:0000313" key="2">
    <source>
        <dbReference type="Proteomes" id="UP000011615"/>
    </source>
</evidence>
<proteinExistence type="predicted"/>
<protein>
    <submittedName>
        <fullName evidence="1">Uncharacterized protein</fullName>
    </submittedName>
</protein>
<dbReference type="AlphaFoldDB" id="M0C546"/>
<evidence type="ECO:0000313" key="1">
    <source>
        <dbReference type="EMBL" id="ELZ17447.1"/>
    </source>
</evidence>
<dbReference type="Proteomes" id="UP000011615">
    <property type="component" value="Unassembled WGS sequence"/>
</dbReference>
<reference evidence="1 2" key="1">
    <citation type="journal article" date="2014" name="PLoS Genet.">
        <title>Phylogenetically driven sequencing of extremely halophilic archaea reveals strategies for static and dynamic osmo-response.</title>
        <authorList>
            <person name="Becker E.A."/>
            <person name="Seitzer P.M."/>
            <person name="Tritt A."/>
            <person name="Larsen D."/>
            <person name="Krusor M."/>
            <person name="Yao A.I."/>
            <person name="Wu D."/>
            <person name="Madern D."/>
            <person name="Eisen J.A."/>
            <person name="Darling A.E."/>
            <person name="Facciotti M.T."/>
        </authorList>
    </citation>
    <scope>NUCLEOTIDE SEQUENCE [LARGE SCALE GENOMIC DNA]</scope>
    <source>
        <strain evidence="1 2">JCM 13563</strain>
    </source>
</reference>
<sequence length="90" mass="9930">MALERWKRLNSARVRELLAHPFDALLAVDGDVGRRPVLIESDDSTCLTTDDPGVKGHRYARGVATPALNRLHVIVHPFVGCSWVARSSGR</sequence>
<organism evidence="1 2">
    <name type="scientific">Natrinema limicola JCM 13563</name>
    <dbReference type="NCBI Taxonomy" id="1230457"/>
    <lineage>
        <taxon>Archaea</taxon>
        <taxon>Methanobacteriati</taxon>
        <taxon>Methanobacteriota</taxon>
        <taxon>Stenosarchaea group</taxon>
        <taxon>Halobacteria</taxon>
        <taxon>Halobacteriales</taxon>
        <taxon>Natrialbaceae</taxon>
        <taxon>Natrinema</taxon>
    </lineage>
</organism>
<keyword evidence="2" id="KW-1185">Reference proteome</keyword>
<dbReference type="EMBL" id="AOIT01000065">
    <property type="protein sequence ID" value="ELZ17447.1"/>
    <property type="molecule type" value="Genomic_DNA"/>
</dbReference>
<dbReference type="STRING" id="1230457.C476_15895"/>